<feature type="modified residue" description="4-aspartylphosphate" evidence="9">
    <location>
        <position position="954"/>
    </location>
</feature>
<dbReference type="InterPro" id="IPR035965">
    <property type="entry name" value="PAS-like_dom_sf"/>
</dbReference>
<keyword evidence="3 9" id="KW-0597">Phosphoprotein</keyword>
<evidence type="ECO:0000313" key="17">
    <source>
        <dbReference type="Proteomes" id="UP000183994"/>
    </source>
</evidence>
<keyword evidence="11" id="KW-0472">Membrane</keyword>
<evidence type="ECO:0000256" key="3">
    <source>
        <dbReference type="ARBA" id="ARBA00022553"/>
    </source>
</evidence>
<accession>A0A1M6D1M5</accession>
<comment type="catalytic activity">
    <reaction evidence="1">
        <text>ATP + protein L-histidine = ADP + protein N-phospho-L-histidine.</text>
        <dbReference type="EC" id="2.7.13.3"/>
    </reaction>
</comment>
<evidence type="ECO:0000256" key="1">
    <source>
        <dbReference type="ARBA" id="ARBA00000085"/>
    </source>
</evidence>
<dbReference type="AlphaFoldDB" id="A0A1M6D1M5"/>
<dbReference type="PANTHER" id="PTHR43065:SF42">
    <property type="entry name" value="TWO-COMPONENT SENSOR PPRA"/>
    <property type="match status" value="1"/>
</dbReference>
<feature type="transmembrane region" description="Helical" evidence="11">
    <location>
        <begin position="50"/>
        <end position="70"/>
    </location>
</feature>
<keyword evidence="6" id="KW-0418">Kinase</keyword>
<dbReference type="PROSITE" id="PS50109">
    <property type="entry name" value="HIS_KIN"/>
    <property type="match status" value="1"/>
</dbReference>
<dbReference type="Gene3D" id="3.40.50.2300">
    <property type="match status" value="1"/>
</dbReference>
<dbReference type="InterPro" id="IPR003661">
    <property type="entry name" value="HisK_dim/P_dom"/>
</dbReference>
<dbReference type="Pfam" id="PF02518">
    <property type="entry name" value="HATPase_c"/>
    <property type="match status" value="1"/>
</dbReference>
<evidence type="ECO:0000313" key="16">
    <source>
        <dbReference type="EMBL" id="SHI67099.1"/>
    </source>
</evidence>
<evidence type="ECO:0000256" key="9">
    <source>
        <dbReference type="PROSITE-ProRule" id="PRU00169"/>
    </source>
</evidence>
<dbReference type="PROSITE" id="PS50113">
    <property type="entry name" value="PAC"/>
    <property type="match status" value="3"/>
</dbReference>
<dbReference type="PROSITE" id="PS50112">
    <property type="entry name" value="PAS"/>
    <property type="match status" value="2"/>
</dbReference>
<gene>
    <name evidence="16" type="ORF">SAMN02745216_00382</name>
</gene>
<feature type="domain" description="Histidine kinase" evidence="12">
    <location>
        <begin position="663"/>
        <end position="884"/>
    </location>
</feature>
<protein>
    <recommendedName>
        <fullName evidence="2">histidine kinase</fullName>
        <ecNumber evidence="2">2.7.13.3</ecNumber>
    </recommendedName>
</protein>
<evidence type="ECO:0000256" key="11">
    <source>
        <dbReference type="SAM" id="Phobius"/>
    </source>
</evidence>
<dbReference type="SUPFAM" id="SSF55785">
    <property type="entry name" value="PYP-like sensor domain (PAS domain)"/>
    <property type="match status" value="3"/>
</dbReference>
<feature type="coiled-coil region" evidence="10">
    <location>
        <begin position="627"/>
        <end position="657"/>
    </location>
</feature>
<dbReference type="InterPro" id="IPR003594">
    <property type="entry name" value="HATPase_dom"/>
</dbReference>
<evidence type="ECO:0000256" key="4">
    <source>
        <dbReference type="ARBA" id="ARBA00022679"/>
    </source>
</evidence>
<dbReference type="STRING" id="1121393.SAMN02745216_00382"/>
<proteinExistence type="predicted"/>
<dbReference type="SUPFAM" id="SSF52172">
    <property type="entry name" value="CheY-like"/>
    <property type="match status" value="1"/>
</dbReference>
<dbReference type="InterPro" id="IPR001610">
    <property type="entry name" value="PAC"/>
</dbReference>
<keyword evidence="8" id="KW-0902">Two-component regulatory system</keyword>
<keyword evidence="10" id="KW-0175">Coiled coil</keyword>
<feature type="domain" description="PAC" evidence="15">
    <location>
        <begin position="457"/>
        <end position="509"/>
    </location>
</feature>
<dbReference type="InterPro" id="IPR011006">
    <property type="entry name" value="CheY-like_superfamily"/>
</dbReference>
<feature type="domain" description="PAC" evidence="15">
    <location>
        <begin position="336"/>
        <end position="388"/>
    </location>
</feature>
<dbReference type="SMART" id="SM00086">
    <property type="entry name" value="PAC"/>
    <property type="match status" value="3"/>
</dbReference>
<dbReference type="SMART" id="SM00387">
    <property type="entry name" value="HATPase_c"/>
    <property type="match status" value="1"/>
</dbReference>
<dbReference type="Pfam" id="PF00989">
    <property type="entry name" value="PAS"/>
    <property type="match status" value="1"/>
</dbReference>
<dbReference type="EC" id="2.7.13.3" evidence="2"/>
<dbReference type="InterPro" id="IPR011623">
    <property type="entry name" value="7TMR_DISM_rcpt_extracell_dom1"/>
</dbReference>
<evidence type="ECO:0000256" key="7">
    <source>
        <dbReference type="ARBA" id="ARBA00022840"/>
    </source>
</evidence>
<dbReference type="Proteomes" id="UP000183994">
    <property type="component" value="Unassembled WGS sequence"/>
</dbReference>
<sequence length="1020" mass="113453">MMGFGGLAGAQSMHILSVPAAAAAAVILFSGLFHLFIYDRDRRHRQNLTFALTCVVFSLYGIACAGLYSSTSVPEGMAWQRAQMYLLFLSMIFYLWFVHDFTQMVPPKALWFFTMVGIVCLSVGYLYTGDLIFSLSHPLVKTKNLPFGITAVYYEVELGPVMLAANLAGLICMAYILFVGFRFYKVGPKKKARFLALALFIMFSCVTSDIFVSLGMSPLPYTLEYGFLAITAFMTGYAVDQVVKASFAQEQLKQNEERYQVLADNAGFTMWTADLDLRLTHISPSIETLTGFTPEEALTMGFEEILTPDSASLGMTVLRTQQALELEDPVKTPASVQFEVQIKRKNGPPFWAETTGAFLRDGSGLPIGVVGLTRDISSQKAAEEERLFIQRAVESSSDAIAMCDADFVHFYHNEAFANLFGYRRPKDLVAAGGLLSVFADPRQGDEAAAGLIEQGSWTGEVMTRSNRGRHILTDLRANVVSDKFGNLLGLIGIYTDITEKIAVGKALQGSEERYRLVAENTNDVIWTTDLNLKWTYVSPSVFRMRGYTPEEVLQQDFSEVLTRESTRDVLHIFTEELEKELTDPEPEPRSIVLDMEFLKRDGGTVWGESACSFMREDDGQVVGILGISRDITERRKAEEDRLKLEERLQQAQKLEAMGTLAGGVAHDFNNLLMGIQGNLSLMLLKLEPSNPLYGRIKNIEQHIKNATGLTRQLLGFARSGKYQVTAANLNDLVSRTSSMFGRTRKEIRIKENLQADAWPVEVDHGQIEQVLLNLLVNAWQAMPGGGIIYIRSENVVLDQRFASSYGIPPGKYVRLSVTDTGSGMSPEVRKRVFDPFFTTKEISRGTGLGLASAYGIIQNHGGVINVYSQEGQGATFNIYLPASSKDVVEEIEPESKVVRGTETILLIDDEEVIITTGEEILQALGYKVFVARSPHGALEIFRDNALKIDLVIMDMIMPEMQGIELYDHLKEIRQDVRVLLSSGYSLNGQASSIIEKGCDGFIQKPFNLEELSQKIREILD</sequence>
<dbReference type="InterPro" id="IPR000700">
    <property type="entry name" value="PAS-assoc_C"/>
</dbReference>
<dbReference type="SUPFAM" id="SSF47384">
    <property type="entry name" value="Homodimeric domain of signal transducing histidine kinase"/>
    <property type="match status" value="1"/>
</dbReference>
<feature type="transmembrane region" description="Helical" evidence="11">
    <location>
        <begin position="196"/>
        <end position="219"/>
    </location>
</feature>
<keyword evidence="4" id="KW-0808">Transferase</keyword>
<dbReference type="PRINTS" id="PR00344">
    <property type="entry name" value="BCTRLSENSOR"/>
</dbReference>
<feature type="domain" description="PAC" evidence="15">
    <location>
        <begin position="591"/>
        <end position="643"/>
    </location>
</feature>
<dbReference type="InterPro" id="IPR004358">
    <property type="entry name" value="Sig_transdc_His_kin-like_C"/>
</dbReference>
<evidence type="ECO:0000259" key="12">
    <source>
        <dbReference type="PROSITE" id="PS50109"/>
    </source>
</evidence>
<dbReference type="InterPro" id="IPR005467">
    <property type="entry name" value="His_kinase_dom"/>
</dbReference>
<dbReference type="InterPro" id="IPR036097">
    <property type="entry name" value="HisK_dim/P_sf"/>
</dbReference>
<feature type="domain" description="PAS" evidence="14">
    <location>
        <begin position="255"/>
        <end position="327"/>
    </location>
</feature>
<dbReference type="InterPro" id="IPR000014">
    <property type="entry name" value="PAS"/>
</dbReference>
<evidence type="ECO:0000259" key="13">
    <source>
        <dbReference type="PROSITE" id="PS50110"/>
    </source>
</evidence>
<dbReference type="InterPro" id="IPR001789">
    <property type="entry name" value="Sig_transdc_resp-reg_receiver"/>
</dbReference>
<evidence type="ECO:0000256" key="6">
    <source>
        <dbReference type="ARBA" id="ARBA00022777"/>
    </source>
</evidence>
<dbReference type="EMBL" id="FQZU01000001">
    <property type="protein sequence ID" value="SHI67099.1"/>
    <property type="molecule type" value="Genomic_DNA"/>
</dbReference>
<dbReference type="OrthoDB" id="5422270at2"/>
<keyword evidence="7" id="KW-0067">ATP-binding</keyword>
<keyword evidence="17" id="KW-1185">Reference proteome</keyword>
<evidence type="ECO:0000259" key="15">
    <source>
        <dbReference type="PROSITE" id="PS50113"/>
    </source>
</evidence>
<feature type="transmembrane region" description="Helical" evidence="11">
    <location>
        <begin position="20"/>
        <end position="38"/>
    </location>
</feature>
<dbReference type="SMART" id="SM00448">
    <property type="entry name" value="REC"/>
    <property type="match status" value="1"/>
</dbReference>
<evidence type="ECO:0000256" key="2">
    <source>
        <dbReference type="ARBA" id="ARBA00012438"/>
    </source>
</evidence>
<dbReference type="Gene3D" id="1.10.287.130">
    <property type="match status" value="1"/>
</dbReference>
<evidence type="ECO:0000256" key="10">
    <source>
        <dbReference type="SAM" id="Coils"/>
    </source>
</evidence>
<dbReference type="Gene3D" id="3.30.565.10">
    <property type="entry name" value="Histidine kinase-like ATPase, C-terminal domain"/>
    <property type="match status" value="1"/>
</dbReference>
<organism evidence="16 17">
    <name type="scientific">Desulfatibacillum alkenivorans DSM 16219</name>
    <dbReference type="NCBI Taxonomy" id="1121393"/>
    <lineage>
        <taxon>Bacteria</taxon>
        <taxon>Pseudomonadati</taxon>
        <taxon>Thermodesulfobacteriota</taxon>
        <taxon>Desulfobacteria</taxon>
        <taxon>Desulfobacterales</taxon>
        <taxon>Desulfatibacillaceae</taxon>
        <taxon>Desulfatibacillum</taxon>
    </lineage>
</organism>
<dbReference type="SUPFAM" id="SSF55874">
    <property type="entry name" value="ATPase domain of HSP90 chaperone/DNA topoisomerase II/histidine kinase"/>
    <property type="match status" value="1"/>
</dbReference>
<evidence type="ECO:0000256" key="8">
    <source>
        <dbReference type="ARBA" id="ARBA00023012"/>
    </source>
</evidence>
<dbReference type="GO" id="GO:0006355">
    <property type="term" value="P:regulation of DNA-templated transcription"/>
    <property type="evidence" value="ECO:0007669"/>
    <property type="project" value="InterPro"/>
</dbReference>
<dbReference type="PANTHER" id="PTHR43065">
    <property type="entry name" value="SENSOR HISTIDINE KINASE"/>
    <property type="match status" value="1"/>
</dbReference>
<dbReference type="CDD" id="cd00082">
    <property type="entry name" value="HisKA"/>
    <property type="match status" value="1"/>
</dbReference>
<dbReference type="SMART" id="SM00388">
    <property type="entry name" value="HisKA"/>
    <property type="match status" value="1"/>
</dbReference>
<dbReference type="InterPro" id="IPR036890">
    <property type="entry name" value="HATPase_C_sf"/>
</dbReference>
<dbReference type="Pfam" id="PF13426">
    <property type="entry name" value="PAS_9"/>
    <property type="match status" value="2"/>
</dbReference>
<feature type="transmembrane region" description="Helical" evidence="11">
    <location>
        <begin position="82"/>
        <end position="98"/>
    </location>
</feature>
<feature type="transmembrane region" description="Helical" evidence="11">
    <location>
        <begin position="163"/>
        <end position="184"/>
    </location>
</feature>
<feature type="domain" description="Response regulatory" evidence="13">
    <location>
        <begin position="903"/>
        <end position="1019"/>
    </location>
</feature>
<feature type="transmembrane region" description="Helical" evidence="11">
    <location>
        <begin position="110"/>
        <end position="128"/>
    </location>
</feature>
<name>A0A1M6D1M5_9BACT</name>
<feature type="domain" description="PAS" evidence="14">
    <location>
        <begin position="510"/>
        <end position="580"/>
    </location>
</feature>
<dbReference type="PROSITE" id="PS50110">
    <property type="entry name" value="RESPONSE_REGULATORY"/>
    <property type="match status" value="1"/>
</dbReference>
<dbReference type="SMART" id="SM00091">
    <property type="entry name" value="PAS"/>
    <property type="match status" value="3"/>
</dbReference>
<dbReference type="GO" id="GO:0000155">
    <property type="term" value="F:phosphorelay sensor kinase activity"/>
    <property type="evidence" value="ECO:0007669"/>
    <property type="project" value="InterPro"/>
</dbReference>
<keyword evidence="11" id="KW-0812">Transmembrane</keyword>
<keyword evidence="11" id="KW-1133">Transmembrane helix</keyword>
<dbReference type="Gene3D" id="3.30.450.20">
    <property type="entry name" value="PAS domain"/>
    <property type="match status" value="3"/>
</dbReference>
<evidence type="ECO:0000256" key="5">
    <source>
        <dbReference type="ARBA" id="ARBA00022741"/>
    </source>
</evidence>
<dbReference type="InterPro" id="IPR013767">
    <property type="entry name" value="PAS_fold"/>
</dbReference>
<reference evidence="17" key="1">
    <citation type="submission" date="2016-11" db="EMBL/GenBank/DDBJ databases">
        <authorList>
            <person name="Varghese N."/>
            <person name="Submissions S."/>
        </authorList>
    </citation>
    <scope>NUCLEOTIDE SEQUENCE [LARGE SCALE GENOMIC DNA]</scope>
    <source>
        <strain evidence="17">DSM 16219</strain>
    </source>
</reference>
<evidence type="ECO:0000259" key="14">
    <source>
        <dbReference type="PROSITE" id="PS50112"/>
    </source>
</evidence>
<dbReference type="Pfam" id="PF00072">
    <property type="entry name" value="Response_reg"/>
    <property type="match status" value="1"/>
</dbReference>
<dbReference type="CDD" id="cd00130">
    <property type="entry name" value="PAS"/>
    <property type="match status" value="2"/>
</dbReference>
<keyword evidence="5" id="KW-0547">Nucleotide-binding</keyword>
<dbReference type="NCBIfam" id="TIGR00229">
    <property type="entry name" value="sensory_box"/>
    <property type="match status" value="3"/>
</dbReference>
<dbReference type="GO" id="GO:0005524">
    <property type="term" value="F:ATP binding"/>
    <property type="evidence" value="ECO:0007669"/>
    <property type="project" value="UniProtKB-KW"/>
</dbReference>
<dbReference type="Pfam" id="PF07695">
    <property type="entry name" value="7TMR-DISM_7TM"/>
    <property type="match status" value="1"/>
</dbReference>